<evidence type="ECO:0000256" key="5">
    <source>
        <dbReference type="SAM" id="MobiDB-lite"/>
    </source>
</evidence>
<dbReference type="EMBL" id="JAAAIP010000015">
    <property type="protein sequence ID" value="KAG0329458.1"/>
    <property type="molecule type" value="Genomic_DNA"/>
</dbReference>
<dbReference type="Proteomes" id="UP000738325">
    <property type="component" value="Unassembled WGS sequence"/>
</dbReference>
<feature type="region of interest" description="Disordered" evidence="5">
    <location>
        <begin position="614"/>
        <end position="668"/>
    </location>
</feature>
<dbReference type="CDD" id="cd11296">
    <property type="entry name" value="O-FucT_like"/>
    <property type="match status" value="1"/>
</dbReference>
<evidence type="ECO:0008006" key="9">
    <source>
        <dbReference type="Google" id="ProtNLM"/>
    </source>
</evidence>
<dbReference type="AlphaFoldDB" id="A0A9P6V0A6"/>
<dbReference type="Gene3D" id="3.40.50.11350">
    <property type="match status" value="1"/>
</dbReference>
<keyword evidence="2" id="KW-0294">Fucose metabolism</keyword>
<feature type="compositionally biased region" description="Acidic residues" evidence="5">
    <location>
        <begin position="656"/>
        <end position="665"/>
    </location>
</feature>
<feature type="compositionally biased region" description="Acidic residues" evidence="5">
    <location>
        <begin position="443"/>
        <end position="452"/>
    </location>
</feature>
<proteinExistence type="predicted"/>
<evidence type="ECO:0000313" key="7">
    <source>
        <dbReference type="EMBL" id="KAG0329458.1"/>
    </source>
</evidence>
<feature type="coiled-coil region" evidence="4">
    <location>
        <begin position="237"/>
        <end position="268"/>
    </location>
</feature>
<evidence type="ECO:0000256" key="6">
    <source>
        <dbReference type="SAM" id="Phobius"/>
    </source>
</evidence>
<dbReference type="OrthoDB" id="1882547at2759"/>
<keyword evidence="3" id="KW-0119">Carbohydrate metabolism</keyword>
<feature type="compositionally biased region" description="Basic and acidic residues" evidence="5">
    <location>
        <begin position="432"/>
        <end position="442"/>
    </location>
</feature>
<feature type="region of interest" description="Disordered" evidence="5">
    <location>
        <begin position="344"/>
        <end position="457"/>
    </location>
</feature>
<keyword evidence="1" id="KW-0808">Transferase</keyword>
<evidence type="ECO:0000256" key="4">
    <source>
        <dbReference type="SAM" id="Coils"/>
    </source>
</evidence>
<reference evidence="7" key="1">
    <citation type="journal article" date="2020" name="Fungal Divers.">
        <title>Resolving the Mortierellaceae phylogeny through synthesis of multi-gene phylogenetics and phylogenomics.</title>
        <authorList>
            <person name="Vandepol N."/>
            <person name="Liber J."/>
            <person name="Desiro A."/>
            <person name="Na H."/>
            <person name="Kennedy M."/>
            <person name="Barry K."/>
            <person name="Grigoriev I.V."/>
            <person name="Miller A.N."/>
            <person name="O'Donnell K."/>
            <person name="Stajich J.E."/>
            <person name="Bonito G."/>
        </authorList>
    </citation>
    <scope>NUCLEOTIDE SEQUENCE</scope>
    <source>
        <strain evidence="7">REB-010B</strain>
    </source>
</reference>
<feature type="compositionally biased region" description="Acidic residues" evidence="5">
    <location>
        <begin position="367"/>
        <end position="398"/>
    </location>
</feature>
<dbReference type="GO" id="GO:0006004">
    <property type="term" value="P:fucose metabolic process"/>
    <property type="evidence" value="ECO:0007669"/>
    <property type="project" value="UniProtKB-KW"/>
</dbReference>
<dbReference type="PANTHER" id="PTHR36050:SF1">
    <property type="entry name" value="O-FUCOSYLTRANSFERASE 30"/>
    <property type="match status" value="1"/>
</dbReference>
<keyword evidence="6" id="KW-0472">Membrane</keyword>
<name>A0A9P6V0A6_9FUNG</name>
<comment type="caution">
    <text evidence="7">The sequence shown here is derived from an EMBL/GenBank/DDBJ whole genome shotgun (WGS) entry which is preliminary data.</text>
</comment>
<evidence type="ECO:0000313" key="8">
    <source>
        <dbReference type="Proteomes" id="UP000738325"/>
    </source>
</evidence>
<feature type="region of interest" description="Disordered" evidence="5">
    <location>
        <begin position="480"/>
        <end position="553"/>
    </location>
</feature>
<evidence type="ECO:0000256" key="1">
    <source>
        <dbReference type="ARBA" id="ARBA00022679"/>
    </source>
</evidence>
<evidence type="ECO:0000256" key="2">
    <source>
        <dbReference type="ARBA" id="ARBA00023253"/>
    </source>
</evidence>
<organism evidence="7 8">
    <name type="scientific">Dissophora globulifera</name>
    <dbReference type="NCBI Taxonomy" id="979702"/>
    <lineage>
        <taxon>Eukaryota</taxon>
        <taxon>Fungi</taxon>
        <taxon>Fungi incertae sedis</taxon>
        <taxon>Mucoromycota</taxon>
        <taxon>Mortierellomycotina</taxon>
        <taxon>Mortierellomycetes</taxon>
        <taxon>Mortierellales</taxon>
        <taxon>Mortierellaceae</taxon>
        <taxon>Dissophora</taxon>
    </lineage>
</organism>
<gene>
    <name evidence="7" type="ORF">BGZ99_001844</name>
</gene>
<dbReference type="GO" id="GO:0016740">
    <property type="term" value="F:transferase activity"/>
    <property type="evidence" value="ECO:0007669"/>
    <property type="project" value="UniProtKB-KW"/>
</dbReference>
<feature type="region of interest" description="Disordered" evidence="5">
    <location>
        <begin position="829"/>
        <end position="913"/>
    </location>
</feature>
<dbReference type="InterPro" id="IPR019378">
    <property type="entry name" value="GDP-Fuc_O-FucTrfase"/>
</dbReference>
<feature type="compositionally biased region" description="Acidic residues" evidence="5">
    <location>
        <begin position="634"/>
        <end position="646"/>
    </location>
</feature>
<feature type="region of interest" description="Disordered" evidence="5">
    <location>
        <begin position="281"/>
        <end position="311"/>
    </location>
</feature>
<feature type="region of interest" description="Disordered" evidence="5">
    <location>
        <begin position="144"/>
        <end position="166"/>
    </location>
</feature>
<feature type="compositionally biased region" description="Basic residues" evidence="5">
    <location>
        <begin position="855"/>
        <end position="864"/>
    </location>
</feature>
<feature type="compositionally biased region" description="Acidic residues" evidence="5">
    <location>
        <begin position="415"/>
        <end position="431"/>
    </location>
</feature>
<feature type="transmembrane region" description="Helical" evidence="6">
    <location>
        <begin position="12"/>
        <end position="31"/>
    </location>
</feature>
<feature type="compositionally biased region" description="Low complexity" evidence="5">
    <location>
        <begin position="537"/>
        <end position="548"/>
    </location>
</feature>
<dbReference type="PANTHER" id="PTHR36050">
    <property type="entry name" value="O-FUCOSYLTRANSFERASE 30"/>
    <property type="match status" value="1"/>
</dbReference>
<evidence type="ECO:0000256" key="3">
    <source>
        <dbReference type="ARBA" id="ARBA00023277"/>
    </source>
</evidence>
<keyword evidence="4" id="KW-0175">Coiled coil</keyword>
<sequence length="1006" mass="114771">MSLLALRKQLLVFFVLLVPIINFIFLALFVFSPSSVPRLPRAFAPFSKSGTTVVPEESESFEHINFGQTFNRYSRPVAGENNNAGREGSGTGLGTTLEQASDNTSGINYLLEQRQLLEGVKLTPLPDHLISTYRPGYYETSPFFDPSAHGRSDEDASVSSDGVQDRAIERDPSTKYLTFLPHSGFHNQRTELENALLLARLLNRTLIMPKVYLGPPMPWLTFRRLHERLLYQTKIGLEHCRAIIENQEEEEEEQEEEKAIDVEEMAKEQPLTHQDQLQSLAGGEKQPQNQQQQQHHHHHYHHQQQQQQQLLPENEAQLHSDTSALQPDPESIIDHNLVSENHEEGVGALPESENSDNDDWHRKPDGEVDTEDGSEREEGDDEEDEGEEGSSWIEEPESEEGRVSIATGDGVDGLLDLEDVSEDEDEQDEYTDGAKGDVRDWEAVEDEEDEEYSGMGIQTGIVGEPNVELDALLPLHMPQLETNVHRGRPRIRKRSLEQGYPSRRNRNRKGQAQQQNAKHPAPSQNAQFHYSQHSPPQEQQQRQQQQTVRRQRRVKWTPLPAECLQYESWTMTDWDLFFDLNPLRRYVRILTRESMSIAYLVDRFNLTMPKEEEELKVNESIDENAPKSSGGSEGQEDDKDGDDDSSSDGGNLDVVDSSEEEEEGEKEVPLLRSEGDILFFDDTNLYDYRFSENPDAEESLRTKPKFGQEFTVEWLANRPERLIHLGSIFGSGRVSIVSLDSRAWLQTIRDHLILGSDILQTTSQRIVDKINDNTADFSQSSSGETRLDPLDAGLVGVHIRMSDGHFSLTARDTIENIRQELMWQMGITDDVNDNGEQGVPTHPSQGRMSIEQCRSRARNHRQALRKQLEQQKQQQEQRHQQGQQQQQQQQSFSQAAESTRPRRRSNGRFTPIYLATDAHRPRANPIFDKLFETFSCIFTLDDFADELEPLHQFRNPEDGALMAKFLIPMVDAMVVAKSAAFFGTSSSTFSNYIQRQLRPAYTGLYD</sequence>
<protein>
    <recommendedName>
        <fullName evidence="9">O-fucosyltransferase family protein</fullName>
    </recommendedName>
</protein>
<keyword evidence="6" id="KW-1133">Transmembrane helix</keyword>
<accession>A0A9P6V0A6</accession>
<feature type="compositionally biased region" description="Polar residues" evidence="5">
    <location>
        <begin position="510"/>
        <end position="536"/>
    </location>
</feature>
<keyword evidence="8" id="KW-1185">Reference proteome</keyword>
<keyword evidence="6" id="KW-0812">Transmembrane</keyword>
<dbReference type="Pfam" id="PF10250">
    <property type="entry name" value="O-FucT"/>
    <property type="match status" value="1"/>
</dbReference>
<feature type="compositionally biased region" description="Low complexity" evidence="5">
    <location>
        <begin position="870"/>
        <end position="895"/>
    </location>
</feature>